<protein>
    <submittedName>
        <fullName evidence="3">Uncharacterized protein</fullName>
    </submittedName>
</protein>
<dbReference type="OrthoDB" id="72944at2759"/>
<evidence type="ECO:0000256" key="2">
    <source>
        <dbReference type="SAM" id="MobiDB-lite"/>
    </source>
</evidence>
<dbReference type="AlphaFoldDB" id="A0A0P1A910"/>
<feature type="coiled-coil region" evidence="1">
    <location>
        <begin position="743"/>
        <end position="784"/>
    </location>
</feature>
<evidence type="ECO:0000313" key="3">
    <source>
        <dbReference type="EMBL" id="CEG36983.1"/>
    </source>
</evidence>
<sequence>MKEVSNAMECRSGSEIDGPSIANDTLSSHEDVHDLDGESPTKPIDPLLQKELDDGVVPHNLSLHVEMLRGKLSRRNQILEVIRRAYYRDVIVIKEELRQKESTISLHGNSVKLQQALSSQNRAAIDGGLSSVPSVDLRDVLPLFAPSETMLQVHPCETCGGHLELVHGETKELQAARREKVHAMKKEQEMRATVQRQLSEARQLEEVNEALQQRMKALTKENAFTLEQLQVARRKEREQKIITTDLRSKLQLIQGMQEKIDRLTDENNNMKRQLSQSNEDREILSAFSDRLNEQLAQVTEALQCFEVEKARVESELSTTYIRLQEEIITSEQRAVDLAVRDGQLREKTTLCAEQQQTLVFSKEELVSSLQRFDQTKRHLEDQLIEEERIREETQEQNLELRRQNKKLLRDLETIQGRLAGLEKSPVSIDANIHSESDCNAASQTASMREILLKKLEGLEYRLECALMRENDLAGHLAYRNNGECKPLSQKHALSTSRIKTVITRQLRPERDILQPAEASAVRTILQKPTLRDINTSNKQNTVIATAEPVLKEEDESQESLNINEKDFETYHKEIARMLMEINEGKVLSAKQQKMISELERKNRVLSDRLENSQLSIEALTSSVNTMKLRQNQDSAGVTEMKEVMARQVEEGKRDQLYEAEKSSILVTFMRRVSESVHGISDNKALLFELDLDAVPPDNPQEVKLDISGGIQTMELQRKKREVHRKMLLEKTMRKFSILCHNRAELIEVELQKLKANLERMHENLDQAENRIDSDQLHIRILEAETSKLRIVVENTKSDSGKLERSLKHMVDELNEYTKTFQKQADELTMVKGNHEKLVENQVKLMNQLLEKNEAWNIEIATNKQLKKIIDMLEAAISDGDQERRALQQKLNQIEELAEFRRRTNRSVEVSVISETINSGIQTDRWKPQGLILRQRNGSDRVPQRYLEMDSVLNLTNREFGALSSQDRITTESDPGGSVRGLFELNVYPSDKVGGRQIKTSYSSSRPKALSRLYLSSDGVSEKYIAPAQGPQQRVSFDGRPSTVL</sequence>
<accession>A0A0P1A910</accession>
<keyword evidence="1" id="KW-0175">Coiled coil</keyword>
<feature type="coiled-coil region" evidence="1">
    <location>
        <begin position="362"/>
        <end position="424"/>
    </location>
</feature>
<evidence type="ECO:0000313" key="4">
    <source>
        <dbReference type="Proteomes" id="UP000054928"/>
    </source>
</evidence>
<feature type="region of interest" description="Disordered" evidence="2">
    <location>
        <begin position="1"/>
        <end position="46"/>
    </location>
</feature>
<name>A0A0P1A910_PLAHL</name>
<feature type="coiled-coil region" evidence="1">
    <location>
        <begin position="588"/>
        <end position="615"/>
    </location>
</feature>
<dbReference type="GeneID" id="36399504"/>
<proteinExistence type="predicted"/>
<feature type="coiled-coil region" evidence="1">
    <location>
        <begin position="184"/>
        <end position="315"/>
    </location>
</feature>
<dbReference type="RefSeq" id="XP_024573352.1">
    <property type="nucleotide sequence ID" value="XM_024722258.1"/>
</dbReference>
<dbReference type="OMA" id="KHESLMF"/>
<dbReference type="EMBL" id="CCYD01000261">
    <property type="protein sequence ID" value="CEG36983.1"/>
    <property type="molecule type" value="Genomic_DNA"/>
</dbReference>
<keyword evidence="4" id="KW-1185">Reference proteome</keyword>
<evidence type="ECO:0000256" key="1">
    <source>
        <dbReference type="SAM" id="Coils"/>
    </source>
</evidence>
<feature type="coiled-coil region" evidence="1">
    <location>
        <begin position="869"/>
        <end position="903"/>
    </location>
</feature>
<reference evidence="4" key="1">
    <citation type="submission" date="2014-09" db="EMBL/GenBank/DDBJ databases">
        <authorList>
            <person name="Sharma Rahul"/>
            <person name="Thines Marco"/>
        </authorList>
    </citation>
    <scope>NUCLEOTIDE SEQUENCE [LARGE SCALE GENOMIC DNA]</scope>
</reference>
<feature type="compositionally biased region" description="Basic and acidic residues" evidence="2">
    <location>
        <begin position="27"/>
        <end position="36"/>
    </location>
</feature>
<dbReference type="Proteomes" id="UP000054928">
    <property type="component" value="Unassembled WGS sequence"/>
</dbReference>
<organism evidence="3 4">
    <name type="scientific">Plasmopara halstedii</name>
    <name type="common">Downy mildew of sunflower</name>
    <dbReference type="NCBI Taxonomy" id="4781"/>
    <lineage>
        <taxon>Eukaryota</taxon>
        <taxon>Sar</taxon>
        <taxon>Stramenopiles</taxon>
        <taxon>Oomycota</taxon>
        <taxon>Peronosporomycetes</taxon>
        <taxon>Peronosporales</taxon>
        <taxon>Peronosporaceae</taxon>
        <taxon>Plasmopara</taxon>
    </lineage>
</organism>